<gene>
    <name evidence="1" type="ORF">Hamer_G017923</name>
</gene>
<keyword evidence="2" id="KW-1185">Reference proteome</keyword>
<dbReference type="Proteomes" id="UP000747542">
    <property type="component" value="Unassembled WGS sequence"/>
</dbReference>
<accession>A0A8J5N4N9</accession>
<dbReference type="AlphaFoldDB" id="A0A8J5N4N9"/>
<dbReference type="EMBL" id="JAHLQT010010216">
    <property type="protein sequence ID" value="KAG7172939.1"/>
    <property type="molecule type" value="Genomic_DNA"/>
</dbReference>
<comment type="caution">
    <text evidence="1">The sequence shown here is derived from an EMBL/GenBank/DDBJ whole genome shotgun (WGS) entry which is preliminary data.</text>
</comment>
<sequence length="87" mass="9696">MMACIIPLCVLVGCDPNSSLYSTSKKLVADHVQSSKEVCDLLASCGTEQQAPKEVLDDLEKFVIRYIFCDAKNTTRGEERAVKWRAQ</sequence>
<name>A0A8J5N4N9_HOMAM</name>
<evidence type="ECO:0000313" key="2">
    <source>
        <dbReference type="Proteomes" id="UP000747542"/>
    </source>
</evidence>
<organism evidence="1 2">
    <name type="scientific">Homarus americanus</name>
    <name type="common">American lobster</name>
    <dbReference type="NCBI Taxonomy" id="6706"/>
    <lineage>
        <taxon>Eukaryota</taxon>
        <taxon>Metazoa</taxon>
        <taxon>Ecdysozoa</taxon>
        <taxon>Arthropoda</taxon>
        <taxon>Crustacea</taxon>
        <taxon>Multicrustacea</taxon>
        <taxon>Malacostraca</taxon>
        <taxon>Eumalacostraca</taxon>
        <taxon>Eucarida</taxon>
        <taxon>Decapoda</taxon>
        <taxon>Pleocyemata</taxon>
        <taxon>Astacidea</taxon>
        <taxon>Nephropoidea</taxon>
        <taxon>Nephropidae</taxon>
        <taxon>Homarus</taxon>
    </lineage>
</organism>
<protein>
    <submittedName>
        <fullName evidence="1">Uncharacterized protein</fullName>
    </submittedName>
</protein>
<proteinExistence type="predicted"/>
<evidence type="ECO:0000313" key="1">
    <source>
        <dbReference type="EMBL" id="KAG7172939.1"/>
    </source>
</evidence>
<reference evidence="1" key="1">
    <citation type="journal article" date="2021" name="Sci. Adv.">
        <title>The American lobster genome reveals insights on longevity, neural, and immune adaptations.</title>
        <authorList>
            <person name="Polinski J.M."/>
            <person name="Zimin A.V."/>
            <person name="Clark K.F."/>
            <person name="Kohn A.B."/>
            <person name="Sadowski N."/>
            <person name="Timp W."/>
            <person name="Ptitsyn A."/>
            <person name="Khanna P."/>
            <person name="Romanova D.Y."/>
            <person name="Williams P."/>
            <person name="Greenwood S.J."/>
            <person name="Moroz L.L."/>
            <person name="Walt D.R."/>
            <person name="Bodnar A.G."/>
        </authorList>
    </citation>
    <scope>NUCLEOTIDE SEQUENCE</scope>
    <source>
        <strain evidence="1">GMGI-L3</strain>
    </source>
</reference>